<organism evidence="12 13">
    <name type="scientific">Bifidobacterium pullorum subsp. saeculare DSM 6531 = LMG 14934</name>
    <dbReference type="NCBI Taxonomy" id="1437611"/>
    <lineage>
        <taxon>Bacteria</taxon>
        <taxon>Bacillati</taxon>
        <taxon>Actinomycetota</taxon>
        <taxon>Actinomycetes</taxon>
        <taxon>Bifidobacteriales</taxon>
        <taxon>Bifidobacteriaceae</taxon>
        <taxon>Bifidobacterium</taxon>
    </lineage>
</organism>
<feature type="compositionally biased region" description="Pro residues" evidence="9">
    <location>
        <begin position="277"/>
        <end position="289"/>
    </location>
</feature>
<dbReference type="GO" id="GO:0008076">
    <property type="term" value="C:voltage-gated potassium channel complex"/>
    <property type="evidence" value="ECO:0007669"/>
    <property type="project" value="InterPro"/>
</dbReference>
<keyword evidence="8" id="KW-0175">Coiled coil</keyword>
<evidence type="ECO:0000313" key="13">
    <source>
        <dbReference type="Proteomes" id="UP000029040"/>
    </source>
</evidence>
<feature type="transmembrane region" description="Helical" evidence="10">
    <location>
        <begin position="41"/>
        <end position="60"/>
    </location>
</feature>
<keyword evidence="3 10" id="KW-0812">Transmembrane</keyword>
<evidence type="ECO:0000256" key="2">
    <source>
        <dbReference type="ARBA" id="ARBA00022448"/>
    </source>
</evidence>
<evidence type="ECO:0000256" key="5">
    <source>
        <dbReference type="ARBA" id="ARBA00023065"/>
    </source>
</evidence>
<protein>
    <submittedName>
        <fullName evidence="12">Potassium channel protein</fullName>
    </submittedName>
</protein>
<evidence type="ECO:0000256" key="3">
    <source>
        <dbReference type="ARBA" id="ARBA00022692"/>
    </source>
</evidence>
<dbReference type="Proteomes" id="UP000029040">
    <property type="component" value="Unassembled WGS sequence"/>
</dbReference>
<feature type="transmembrane region" description="Helical" evidence="10">
    <location>
        <begin position="138"/>
        <end position="160"/>
    </location>
</feature>
<feature type="coiled-coil region" evidence="8">
    <location>
        <begin position="225"/>
        <end position="263"/>
    </location>
</feature>
<dbReference type="Gene3D" id="1.20.120.350">
    <property type="entry name" value="Voltage-gated potassium channels. Chain C"/>
    <property type="match status" value="1"/>
</dbReference>
<keyword evidence="6 10" id="KW-0472">Membrane</keyword>
<comment type="subcellular location">
    <subcellularLocation>
        <location evidence="1">Membrane</location>
        <topology evidence="1">Multi-pass membrane protein</topology>
    </subcellularLocation>
</comment>
<dbReference type="Gene3D" id="1.10.287.70">
    <property type="match status" value="1"/>
</dbReference>
<evidence type="ECO:0000256" key="9">
    <source>
        <dbReference type="SAM" id="MobiDB-lite"/>
    </source>
</evidence>
<dbReference type="GO" id="GO:0005249">
    <property type="term" value="F:voltage-gated potassium channel activity"/>
    <property type="evidence" value="ECO:0007669"/>
    <property type="project" value="InterPro"/>
</dbReference>
<dbReference type="InterPro" id="IPR013099">
    <property type="entry name" value="K_chnl_dom"/>
</dbReference>
<gene>
    <name evidence="12" type="ORF">BSAE_1535</name>
</gene>
<dbReference type="SUPFAM" id="SSF81324">
    <property type="entry name" value="Voltage-gated potassium channels"/>
    <property type="match status" value="1"/>
</dbReference>
<dbReference type="GO" id="GO:0001508">
    <property type="term" value="P:action potential"/>
    <property type="evidence" value="ECO:0007669"/>
    <property type="project" value="TreeGrafter"/>
</dbReference>
<dbReference type="PRINTS" id="PR00169">
    <property type="entry name" value="KCHANNEL"/>
</dbReference>
<proteinExistence type="predicted"/>
<evidence type="ECO:0000256" key="7">
    <source>
        <dbReference type="ARBA" id="ARBA00023303"/>
    </source>
</evidence>
<evidence type="ECO:0000256" key="1">
    <source>
        <dbReference type="ARBA" id="ARBA00004141"/>
    </source>
</evidence>
<evidence type="ECO:0000256" key="10">
    <source>
        <dbReference type="SAM" id="Phobius"/>
    </source>
</evidence>
<reference evidence="12 13" key="1">
    <citation type="submission" date="2014-03" db="EMBL/GenBank/DDBJ databases">
        <title>Genomics of Bifidobacteria.</title>
        <authorList>
            <person name="Ventura M."/>
            <person name="Milani C."/>
            <person name="Lugli G.A."/>
        </authorList>
    </citation>
    <scope>NUCLEOTIDE SEQUENCE [LARGE SCALE GENOMIC DNA]</scope>
    <source>
        <strain evidence="12 13">LMG 14934</strain>
    </source>
</reference>
<evidence type="ECO:0000256" key="6">
    <source>
        <dbReference type="ARBA" id="ARBA00023136"/>
    </source>
</evidence>
<comment type="caution">
    <text evidence="12">The sequence shown here is derived from an EMBL/GenBank/DDBJ whole genome shotgun (WGS) entry which is preliminary data.</text>
</comment>
<keyword evidence="2" id="KW-0813">Transport</keyword>
<keyword evidence="5" id="KW-0406">Ion transport</keyword>
<dbReference type="Pfam" id="PF07885">
    <property type="entry name" value="Ion_trans_2"/>
    <property type="match status" value="1"/>
</dbReference>
<dbReference type="PANTHER" id="PTHR11537:SF254">
    <property type="entry name" value="POTASSIUM VOLTAGE-GATED CHANNEL PROTEIN SHAB"/>
    <property type="match status" value="1"/>
</dbReference>
<dbReference type="Gene3D" id="1.20.5.110">
    <property type="match status" value="1"/>
</dbReference>
<dbReference type="InterPro" id="IPR028325">
    <property type="entry name" value="VG_K_chnl"/>
</dbReference>
<keyword evidence="4 10" id="KW-1133">Transmembrane helix</keyword>
<evidence type="ECO:0000256" key="8">
    <source>
        <dbReference type="SAM" id="Coils"/>
    </source>
</evidence>
<sequence length="289" mass="32550">MVGFSPFRRLVARLRCRRVTWVPEHYHRIMRLKQWQKCTDWPLMILSIVFLVAFSWQVLVGTHLKLCEGLMNAIWIVFIVDYVMSLALAEHKWQWFMHNLISLLSIVLPMFRPLRLLRLVKVLHVLGRTSGMAVRGKLTVYTIGSVSMLIYVSALAVYAVERGAEGSSITDFPTALWWAFVTATTVGYGDHTPVTVYGKLVAVGLMFTGIALIGMITAMLASWIVDQVNAEAEEREEEAQSETDRLRRDIRELTDAVAALREEIRGLRSPDASSSVPKPPSTPPIPSGL</sequence>
<dbReference type="PANTHER" id="PTHR11537">
    <property type="entry name" value="VOLTAGE-GATED POTASSIUM CHANNEL"/>
    <property type="match status" value="1"/>
</dbReference>
<dbReference type="AlphaFoldDB" id="A0A087CQX2"/>
<feature type="region of interest" description="Disordered" evidence="9">
    <location>
        <begin position="264"/>
        <end position="289"/>
    </location>
</feature>
<evidence type="ECO:0000256" key="4">
    <source>
        <dbReference type="ARBA" id="ARBA00022989"/>
    </source>
</evidence>
<feature type="domain" description="Potassium channel" evidence="11">
    <location>
        <begin position="148"/>
        <end position="225"/>
    </location>
</feature>
<feature type="transmembrane region" description="Helical" evidence="10">
    <location>
        <begin position="72"/>
        <end position="89"/>
    </location>
</feature>
<evidence type="ECO:0000313" key="12">
    <source>
        <dbReference type="EMBL" id="KFI85672.1"/>
    </source>
</evidence>
<accession>A0A087CQX2</accession>
<keyword evidence="7 12" id="KW-0407">Ion channel</keyword>
<feature type="transmembrane region" description="Helical" evidence="10">
    <location>
        <begin position="200"/>
        <end position="225"/>
    </location>
</feature>
<name>A0A087CQX2_9BIFI</name>
<dbReference type="InterPro" id="IPR027359">
    <property type="entry name" value="Volt_channel_dom_sf"/>
</dbReference>
<dbReference type="EMBL" id="JGZM01000008">
    <property type="protein sequence ID" value="KFI85672.1"/>
    <property type="molecule type" value="Genomic_DNA"/>
</dbReference>
<evidence type="ECO:0000259" key="11">
    <source>
        <dbReference type="Pfam" id="PF07885"/>
    </source>
</evidence>